<organism evidence="3 4">
    <name type="scientific">Gossypium davidsonii</name>
    <name type="common">Davidson's cotton</name>
    <name type="synonym">Gossypium klotzschianum subsp. davidsonii</name>
    <dbReference type="NCBI Taxonomy" id="34287"/>
    <lineage>
        <taxon>Eukaryota</taxon>
        <taxon>Viridiplantae</taxon>
        <taxon>Streptophyta</taxon>
        <taxon>Embryophyta</taxon>
        <taxon>Tracheophyta</taxon>
        <taxon>Spermatophyta</taxon>
        <taxon>Magnoliopsida</taxon>
        <taxon>eudicotyledons</taxon>
        <taxon>Gunneridae</taxon>
        <taxon>Pentapetalae</taxon>
        <taxon>rosids</taxon>
        <taxon>malvids</taxon>
        <taxon>Malvales</taxon>
        <taxon>Malvaceae</taxon>
        <taxon>Malvoideae</taxon>
        <taxon>Gossypium</taxon>
    </lineage>
</organism>
<dbReference type="CDD" id="cd05121">
    <property type="entry name" value="ABC1_ADCK3-like"/>
    <property type="match status" value="1"/>
</dbReference>
<evidence type="ECO:0000259" key="2">
    <source>
        <dbReference type="Pfam" id="PF03109"/>
    </source>
</evidence>
<evidence type="ECO:0000313" key="4">
    <source>
        <dbReference type="Proteomes" id="UP000593561"/>
    </source>
</evidence>
<sequence length="789" mass="88970">MICPMRNAFATLNRQRRLSTAVHHDRPVGTMLRRSVSLEVQMEIGIGRTPDTWRPSYLLQRNVFSKGFVSVHGERPSAEYAKLRKESLESEFGHIVGTHSSKRVSVVYRFGPFLALYRAAIISFHVLKLTIWRFFFRDIKERASKALSTRPDILPPVYCQELAKLQDQIPPFPTHVAIKSIENELGIPVSEIFADISPEPIAAASIGQVYKAHLHSGELVAVKVQRPGISLLLTLDALLFHMIGGQLKRFAKARKDLLVAVNEMMRLASGFYDSFHFVYTMQLALALLNEQVRHMFDEIDYILEARNAERFASLYSDCPIFCGVQLHKFTLKEQKVLSGYLCPYNVLMSTVHGQTCNQNSKDGITNKTKNASGIKVPKIYWDLTRKAVLTMEWLDGIKLTDETALKKACLNQRELIDQGVYCSLRQLLDVGFFHADPHPGNLFATSSGFLAYLDFGMMGDIPRHYRVGLIQVLVHFVNRDSLGLANDFLSLGFIPEGVDIQSVADALQTSFGKGTQQSQDFQSIMNQLYDVMYDFNFSLPPDYALVVRALGSLEGTAKVLDPDFKVVESAYPFVIGKLLADPNPDMRKILRELLICNNGSIRWNRLERLIAAISEQASESSEELPKSEEKGSHPMGWKSFDMHAVVAATEDLLLFILSEKGQMVRVFLLRDIIRAADIFLQDEVMGCRLDAESKARKTSESEDDAIMRRVMNGFGSLKEAVKLGPEVWTPMFIRIALNPQTHRFFADVISALMMRLSKKSPDTFWVCMSTLIHRVAKSQPPHTPSHPST</sequence>
<evidence type="ECO:0000313" key="3">
    <source>
        <dbReference type="EMBL" id="MBA0634602.1"/>
    </source>
</evidence>
<dbReference type="SUPFAM" id="SSF56112">
    <property type="entry name" value="Protein kinase-like (PK-like)"/>
    <property type="match status" value="1"/>
</dbReference>
<name>A0A7J8T9G9_GOSDV</name>
<dbReference type="Pfam" id="PF03109">
    <property type="entry name" value="ABC1"/>
    <property type="match status" value="2"/>
</dbReference>
<dbReference type="InterPro" id="IPR050154">
    <property type="entry name" value="UbiB_kinase"/>
</dbReference>
<comment type="similarity">
    <text evidence="1">Belongs to the protein kinase superfamily. ADCK protein kinase family.</text>
</comment>
<keyword evidence="4" id="KW-1185">Reference proteome</keyword>
<dbReference type="AlphaFoldDB" id="A0A7J8T9G9"/>
<gene>
    <name evidence="3" type="ORF">Godav_029205</name>
</gene>
<feature type="domain" description="ABC1 atypical kinase-like" evidence="2">
    <location>
        <begin position="364"/>
        <end position="485"/>
    </location>
</feature>
<proteinExistence type="inferred from homology"/>
<dbReference type="PANTHER" id="PTHR10566:SF124">
    <property type="entry name" value="PROTEIN KINASE SUPERFAMILY PROTEIN"/>
    <property type="match status" value="1"/>
</dbReference>
<accession>A0A7J8T9G9</accession>
<dbReference type="Proteomes" id="UP000593561">
    <property type="component" value="Unassembled WGS sequence"/>
</dbReference>
<reference evidence="3 4" key="1">
    <citation type="journal article" date="2019" name="Genome Biol. Evol.">
        <title>Insights into the evolution of the New World diploid cottons (Gossypium, subgenus Houzingenia) based on genome sequencing.</title>
        <authorList>
            <person name="Grover C.E."/>
            <person name="Arick M.A. 2nd"/>
            <person name="Thrash A."/>
            <person name="Conover J.L."/>
            <person name="Sanders W.S."/>
            <person name="Peterson D.G."/>
            <person name="Frelichowski J.E."/>
            <person name="Scheffler J.A."/>
            <person name="Scheffler B.E."/>
            <person name="Wendel J.F."/>
        </authorList>
    </citation>
    <scope>NUCLEOTIDE SEQUENCE [LARGE SCALE GENOMIC DNA]</scope>
    <source>
        <strain evidence="3">27</strain>
        <tissue evidence="3">Leaf</tissue>
    </source>
</reference>
<dbReference type="InterPro" id="IPR004147">
    <property type="entry name" value="ABC1_dom"/>
</dbReference>
<evidence type="ECO:0000256" key="1">
    <source>
        <dbReference type="ARBA" id="ARBA00009670"/>
    </source>
</evidence>
<comment type="caution">
    <text evidence="3">The sequence shown here is derived from an EMBL/GenBank/DDBJ whole genome shotgun (WGS) entry which is preliminary data.</text>
</comment>
<dbReference type="InterPro" id="IPR011009">
    <property type="entry name" value="Kinase-like_dom_sf"/>
</dbReference>
<dbReference type="PANTHER" id="PTHR10566">
    <property type="entry name" value="CHAPERONE-ACTIVITY OF BC1 COMPLEX CABC1 -RELATED"/>
    <property type="match status" value="1"/>
</dbReference>
<protein>
    <recommendedName>
        <fullName evidence="2">ABC1 atypical kinase-like domain-containing protein</fullName>
    </recommendedName>
</protein>
<feature type="domain" description="ABC1 atypical kinase-like" evidence="2">
    <location>
        <begin position="164"/>
        <end position="319"/>
    </location>
</feature>
<dbReference type="EMBL" id="JABFAC010238690">
    <property type="protein sequence ID" value="MBA0634602.1"/>
    <property type="molecule type" value="Genomic_DNA"/>
</dbReference>